<dbReference type="InterPro" id="IPR001110">
    <property type="entry name" value="UPF0012_CS"/>
</dbReference>
<comment type="caution">
    <text evidence="3">The sequence shown here is derived from an EMBL/GenBank/DDBJ whole genome shotgun (WGS) entry which is preliminary data.</text>
</comment>
<dbReference type="PROSITE" id="PS50263">
    <property type="entry name" value="CN_HYDROLASE"/>
    <property type="match status" value="1"/>
</dbReference>
<protein>
    <submittedName>
        <fullName evidence="3">Carbon-nitrogen hydrolase family protein</fullName>
    </submittedName>
</protein>
<dbReference type="InterPro" id="IPR036526">
    <property type="entry name" value="C-N_Hydrolase_sf"/>
</dbReference>
<dbReference type="PROSITE" id="PS01227">
    <property type="entry name" value="UPF0012"/>
    <property type="match status" value="1"/>
</dbReference>
<dbReference type="RefSeq" id="WP_330127443.1">
    <property type="nucleotide sequence ID" value="NZ_JAUHLI010000002.1"/>
</dbReference>
<dbReference type="SUPFAM" id="SSF56317">
    <property type="entry name" value="Carbon-nitrogen hydrolase"/>
    <property type="match status" value="1"/>
</dbReference>
<dbReference type="InterPro" id="IPR003010">
    <property type="entry name" value="C-N_Hydrolase"/>
</dbReference>
<name>A0ABU7J1B9_9GAMM</name>
<evidence type="ECO:0000313" key="3">
    <source>
        <dbReference type="EMBL" id="MEE2000299.1"/>
    </source>
</evidence>
<dbReference type="PANTHER" id="PTHR23088">
    <property type="entry name" value="NITRILASE-RELATED"/>
    <property type="match status" value="1"/>
</dbReference>
<evidence type="ECO:0000313" key="4">
    <source>
        <dbReference type="Proteomes" id="UP001336314"/>
    </source>
</evidence>
<organism evidence="3 4">
    <name type="scientific">Alkalimonas cellulosilytica</name>
    <dbReference type="NCBI Taxonomy" id="3058395"/>
    <lineage>
        <taxon>Bacteria</taxon>
        <taxon>Pseudomonadati</taxon>
        <taxon>Pseudomonadota</taxon>
        <taxon>Gammaproteobacteria</taxon>
        <taxon>Alkalimonas</taxon>
    </lineage>
</organism>
<keyword evidence="3" id="KW-0378">Hydrolase</keyword>
<feature type="domain" description="CN hydrolase" evidence="2">
    <location>
        <begin position="4"/>
        <end position="231"/>
    </location>
</feature>
<proteinExistence type="inferred from homology"/>
<dbReference type="CDD" id="cd07197">
    <property type="entry name" value="nitrilase"/>
    <property type="match status" value="1"/>
</dbReference>
<dbReference type="GO" id="GO:0016787">
    <property type="term" value="F:hydrolase activity"/>
    <property type="evidence" value="ECO:0007669"/>
    <property type="project" value="UniProtKB-KW"/>
</dbReference>
<dbReference type="Gene3D" id="3.60.110.10">
    <property type="entry name" value="Carbon-nitrogen hydrolase"/>
    <property type="match status" value="1"/>
</dbReference>
<reference evidence="3 4" key="1">
    <citation type="submission" date="2023-07" db="EMBL/GenBank/DDBJ databases">
        <title>Alkalimonas sp., MEB108 novel, alkaliphilic bacterium isolated from Lonar Lake, India.</title>
        <authorList>
            <person name="Joshi A."/>
            <person name="Thite S."/>
        </authorList>
    </citation>
    <scope>NUCLEOTIDE SEQUENCE [LARGE SCALE GENOMIC DNA]</scope>
    <source>
        <strain evidence="3 4">MEB108</strain>
    </source>
</reference>
<evidence type="ECO:0000259" key="2">
    <source>
        <dbReference type="PROSITE" id="PS50263"/>
    </source>
</evidence>
<evidence type="ECO:0000256" key="1">
    <source>
        <dbReference type="ARBA" id="ARBA00010613"/>
    </source>
</evidence>
<dbReference type="Pfam" id="PF00795">
    <property type="entry name" value="CN_hydrolase"/>
    <property type="match status" value="1"/>
</dbReference>
<gene>
    <name evidence="3" type="ORF">QWY20_02450</name>
</gene>
<keyword evidence="4" id="KW-1185">Reference proteome</keyword>
<dbReference type="EMBL" id="JAUHLI010000002">
    <property type="protein sequence ID" value="MEE2000299.1"/>
    <property type="molecule type" value="Genomic_DNA"/>
</dbReference>
<dbReference type="Proteomes" id="UP001336314">
    <property type="component" value="Unassembled WGS sequence"/>
</dbReference>
<sequence length="290" mass="32079">MTTFTLAGLQLALTPGTDNFPLIREQVLATKRRYPNLDMILLPELCTFGPAPRFAEPLPGPAEQRYGQLAIEAGIWLCNGSLFERDGDQIYNTSSVLAPDGSVHCRYRKLYPFLPYEVGVSAGTEFTVFDIPDVGRFGLSICYDMWFPESIRALVWQGAEVILHPTLTNTIDRNVELAIARTNACTNQCYLIDINAAGTMGVGQSIIAGPGGEVIHQASVHHEAIVVELDLAYLRRTRQQGWHSLGQPLKSFRDHPLPFPQYQPGARSEALDQLGALEKPAGRNWTHGTF</sequence>
<dbReference type="PANTHER" id="PTHR23088:SF27">
    <property type="entry name" value="DEAMINATED GLUTATHIONE AMIDASE"/>
    <property type="match status" value="1"/>
</dbReference>
<comment type="similarity">
    <text evidence="1">Belongs to the carbon-nitrogen hydrolase superfamily. NIT1/NIT2 family.</text>
</comment>
<accession>A0ABU7J1B9</accession>